<name>A0ABY7PGL9_9ACTN</name>
<dbReference type="Proteomes" id="UP001212326">
    <property type="component" value="Chromosome"/>
</dbReference>
<feature type="region of interest" description="Disordered" evidence="1">
    <location>
        <begin position="106"/>
        <end position="194"/>
    </location>
</feature>
<keyword evidence="3" id="KW-1185">Reference proteome</keyword>
<organism evidence="2 3">
    <name type="scientific">Streptomyces camelliae</name>
    <dbReference type="NCBI Taxonomy" id="3004093"/>
    <lineage>
        <taxon>Bacteria</taxon>
        <taxon>Bacillati</taxon>
        <taxon>Actinomycetota</taxon>
        <taxon>Actinomycetes</taxon>
        <taxon>Kitasatosporales</taxon>
        <taxon>Streptomycetaceae</taxon>
        <taxon>Streptomyces</taxon>
    </lineage>
</organism>
<proteinExistence type="predicted"/>
<dbReference type="RefSeq" id="WP_270085695.1">
    <property type="nucleotide sequence ID" value="NZ_CP115300.1"/>
</dbReference>
<sequence>MPKQPRWQADRLSASAALYSSGIAQTRVAELKGSTGRVGPLTVPPKEAVRARRGPVSAVAARPVVGVDAVAASASPCAITDGQPVIFCRALGPIGVETDGRAAELGGPIPAACRRRSPPAPGPSGSCRRSPKRSGTPSRLPEVPGVPQGHRLTPAREATDRGLFGQWVERGAGELTDAAPSGAVGTLQRSRSRP</sequence>
<evidence type="ECO:0000313" key="3">
    <source>
        <dbReference type="Proteomes" id="UP001212326"/>
    </source>
</evidence>
<gene>
    <name evidence="2" type="ORF">O1G22_39395</name>
</gene>
<evidence type="ECO:0000256" key="1">
    <source>
        <dbReference type="SAM" id="MobiDB-lite"/>
    </source>
</evidence>
<evidence type="ECO:0000313" key="2">
    <source>
        <dbReference type="EMBL" id="WBO68458.1"/>
    </source>
</evidence>
<accession>A0ABY7PGL9</accession>
<protein>
    <submittedName>
        <fullName evidence="2">Uncharacterized protein</fullName>
    </submittedName>
</protein>
<dbReference type="EMBL" id="CP115300">
    <property type="protein sequence ID" value="WBO68458.1"/>
    <property type="molecule type" value="Genomic_DNA"/>
</dbReference>
<reference evidence="2 3" key="1">
    <citation type="submission" date="2022-12" db="EMBL/GenBank/DDBJ databases">
        <authorList>
            <person name="Mo P."/>
        </authorList>
    </citation>
    <scope>NUCLEOTIDE SEQUENCE [LARGE SCALE GENOMIC DNA]</scope>
    <source>
        <strain evidence="2 3">HUAS 2-6</strain>
    </source>
</reference>